<dbReference type="STRING" id="258515.SAMN05192585_13427"/>
<gene>
    <name evidence="1" type="ORF">SAMN05192585_13427</name>
</gene>
<organism evidence="1 2">
    <name type="scientific">Acetanaerobacterium elongatum</name>
    <dbReference type="NCBI Taxonomy" id="258515"/>
    <lineage>
        <taxon>Bacteria</taxon>
        <taxon>Bacillati</taxon>
        <taxon>Bacillota</taxon>
        <taxon>Clostridia</taxon>
        <taxon>Eubacteriales</taxon>
        <taxon>Oscillospiraceae</taxon>
        <taxon>Acetanaerobacterium</taxon>
    </lineage>
</organism>
<evidence type="ECO:0000313" key="1">
    <source>
        <dbReference type="EMBL" id="SDN83299.1"/>
    </source>
</evidence>
<dbReference type="EMBL" id="FNID01000034">
    <property type="protein sequence ID" value="SDN83299.1"/>
    <property type="molecule type" value="Genomic_DNA"/>
</dbReference>
<dbReference type="RefSeq" id="WP_205408697.1">
    <property type="nucleotide sequence ID" value="NZ_FNID01000034.1"/>
</dbReference>
<accession>A0A1H0ELY3</accession>
<dbReference type="Proteomes" id="UP000199182">
    <property type="component" value="Unassembled WGS sequence"/>
</dbReference>
<name>A0A1H0ELY3_9FIRM</name>
<keyword evidence="2" id="KW-1185">Reference proteome</keyword>
<reference evidence="1 2" key="1">
    <citation type="submission" date="2016-10" db="EMBL/GenBank/DDBJ databases">
        <authorList>
            <person name="de Groot N.N."/>
        </authorList>
    </citation>
    <scope>NUCLEOTIDE SEQUENCE [LARGE SCALE GENOMIC DNA]</scope>
    <source>
        <strain evidence="1 2">CGMCC 1.5012</strain>
    </source>
</reference>
<proteinExistence type="predicted"/>
<evidence type="ECO:0000313" key="2">
    <source>
        <dbReference type="Proteomes" id="UP000199182"/>
    </source>
</evidence>
<sequence>MNLSQFFSRYGRQAAITLADGGSKTVFAVIMPLRYKNRLYEEGEYTPAGHIDGAHARFISQYIGEAVAPGCTVTASGQQYTVKTWETLYLGEQPAFIRAVLRPEGGDNGSGVF</sequence>
<dbReference type="AlphaFoldDB" id="A0A1H0ELY3"/>
<protein>
    <submittedName>
        <fullName evidence="1">Uncharacterized protein</fullName>
    </submittedName>
</protein>